<feature type="domain" description="Tyrosine-protein phosphatase" evidence="8">
    <location>
        <begin position="536"/>
        <end position="795"/>
    </location>
</feature>
<dbReference type="SMART" id="SM00404">
    <property type="entry name" value="PTPc_motif"/>
    <property type="match status" value="2"/>
</dbReference>
<proteinExistence type="inferred from homology"/>
<organism evidence="11 12">
    <name type="scientific">Mya arenaria</name>
    <name type="common">Soft-shell clam</name>
    <dbReference type="NCBI Taxonomy" id="6604"/>
    <lineage>
        <taxon>Eukaryota</taxon>
        <taxon>Metazoa</taxon>
        <taxon>Spiralia</taxon>
        <taxon>Lophotrochozoa</taxon>
        <taxon>Mollusca</taxon>
        <taxon>Bivalvia</taxon>
        <taxon>Autobranchia</taxon>
        <taxon>Heteroconchia</taxon>
        <taxon>Euheterodonta</taxon>
        <taxon>Imparidentia</taxon>
        <taxon>Neoheterodontei</taxon>
        <taxon>Myida</taxon>
        <taxon>Myoidea</taxon>
        <taxon>Myidae</taxon>
        <taxon>Mya</taxon>
    </lineage>
</organism>
<keyword evidence="12" id="KW-1185">Reference proteome</keyword>
<evidence type="ECO:0000256" key="3">
    <source>
        <dbReference type="ARBA" id="ARBA00022801"/>
    </source>
</evidence>
<dbReference type="Pfam" id="PF00084">
    <property type="entry name" value="Sushi"/>
    <property type="match status" value="4"/>
</dbReference>
<keyword evidence="5 6" id="KW-1015">Disulfide bond</keyword>
<dbReference type="PANTHER" id="PTHR19134">
    <property type="entry name" value="RECEPTOR-TYPE TYROSINE-PROTEIN PHOSPHATASE"/>
    <property type="match status" value="1"/>
</dbReference>
<keyword evidence="7" id="KW-1133">Transmembrane helix</keyword>
<dbReference type="CDD" id="cd00047">
    <property type="entry name" value="PTPc"/>
    <property type="match status" value="1"/>
</dbReference>
<dbReference type="PANTHER" id="PTHR19134:SF562">
    <property type="entry name" value="PROTEIN-TYROSINE-PHOSPHATASE"/>
    <property type="match status" value="1"/>
</dbReference>
<evidence type="ECO:0000259" key="10">
    <source>
        <dbReference type="PROSITE" id="PS50923"/>
    </source>
</evidence>
<feature type="domain" description="Tyrosine specific protein phosphatases" evidence="9">
    <location>
        <begin position="914"/>
        <end position="989"/>
    </location>
</feature>
<keyword evidence="4" id="KW-0904">Protein phosphatase</keyword>
<dbReference type="Gene3D" id="2.10.70.10">
    <property type="entry name" value="Complement Module, domain 1"/>
    <property type="match status" value="4"/>
</dbReference>
<evidence type="ECO:0000256" key="2">
    <source>
        <dbReference type="ARBA" id="ARBA00013064"/>
    </source>
</evidence>
<dbReference type="PROSITE" id="PS00383">
    <property type="entry name" value="TYR_PHOSPHATASE_1"/>
    <property type="match status" value="2"/>
</dbReference>
<feature type="domain" description="Sushi" evidence="10">
    <location>
        <begin position="342"/>
        <end position="402"/>
    </location>
</feature>
<evidence type="ECO:0000313" key="11">
    <source>
        <dbReference type="EMBL" id="WAR24524.1"/>
    </source>
</evidence>
<dbReference type="InterPro" id="IPR000242">
    <property type="entry name" value="PTP_cat"/>
</dbReference>
<dbReference type="InterPro" id="IPR050348">
    <property type="entry name" value="Protein-Tyr_Phosphatase"/>
</dbReference>
<dbReference type="PRINTS" id="PR00700">
    <property type="entry name" value="PRTYPHPHTASE"/>
</dbReference>
<dbReference type="PROSITE" id="PS50056">
    <property type="entry name" value="TYR_PHOSPHATASE_2"/>
    <property type="match status" value="2"/>
</dbReference>
<dbReference type="EMBL" id="CP111024">
    <property type="protein sequence ID" value="WAR24524.1"/>
    <property type="molecule type" value="Genomic_DNA"/>
</dbReference>
<dbReference type="InterPro" id="IPR016130">
    <property type="entry name" value="Tyr_Pase_AS"/>
</dbReference>
<comment type="similarity">
    <text evidence="1">Belongs to the protein-tyrosine phosphatase family.</text>
</comment>
<dbReference type="EC" id="3.1.3.48" evidence="2"/>
<evidence type="ECO:0000256" key="5">
    <source>
        <dbReference type="ARBA" id="ARBA00023157"/>
    </source>
</evidence>
<reference evidence="11" key="1">
    <citation type="submission" date="2022-11" db="EMBL/GenBank/DDBJ databases">
        <title>Centuries of genome instability and evolution in soft-shell clam transmissible cancer (bioRxiv).</title>
        <authorList>
            <person name="Hart S.F.M."/>
            <person name="Yonemitsu M.A."/>
            <person name="Giersch R.M."/>
            <person name="Beal B.F."/>
            <person name="Arriagada G."/>
            <person name="Davis B.W."/>
            <person name="Ostrander E.A."/>
            <person name="Goff S.P."/>
            <person name="Metzger M.J."/>
        </authorList>
    </citation>
    <scope>NUCLEOTIDE SEQUENCE</scope>
    <source>
        <strain evidence="11">MELC-2E11</strain>
        <tissue evidence="11">Siphon/mantle</tissue>
    </source>
</reference>
<keyword evidence="7" id="KW-0472">Membrane</keyword>
<feature type="domain" description="Sushi" evidence="10">
    <location>
        <begin position="212"/>
        <end position="279"/>
    </location>
</feature>
<gene>
    <name evidence="11" type="ORF">MAR_038193</name>
</gene>
<feature type="domain" description="Tyrosine specific protein phosphatases" evidence="9">
    <location>
        <begin position="715"/>
        <end position="786"/>
    </location>
</feature>
<accession>A0ABY7FTA8</accession>
<dbReference type="SUPFAM" id="SSF57535">
    <property type="entry name" value="Complement control module/SCR domain"/>
    <property type="match status" value="4"/>
</dbReference>
<evidence type="ECO:0000259" key="8">
    <source>
        <dbReference type="PROSITE" id="PS50055"/>
    </source>
</evidence>
<dbReference type="InterPro" id="IPR035976">
    <property type="entry name" value="Sushi/SCR/CCP_sf"/>
</dbReference>
<dbReference type="CDD" id="cd00033">
    <property type="entry name" value="CCP"/>
    <property type="match status" value="4"/>
</dbReference>
<keyword evidence="7" id="KW-0812">Transmembrane</keyword>
<feature type="domain" description="Tyrosine-protein phosphatase" evidence="8">
    <location>
        <begin position="892"/>
        <end position="998"/>
    </location>
</feature>
<dbReference type="Proteomes" id="UP001164746">
    <property type="component" value="Chromosome 13"/>
</dbReference>
<evidence type="ECO:0000256" key="7">
    <source>
        <dbReference type="SAM" id="Phobius"/>
    </source>
</evidence>
<name>A0ABY7FTA8_MYAAR</name>
<evidence type="ECO:0000256" key="1">
    <source>
        <dbReference type="ARBA" id="ARBA00009580"/>
    </source>
</evidence>
<keyword evidence="6" id="KW-0768">Sushi</keyword>
<evidence type="ECO:0000313" key="12">
    <source>
        <dbReference type="Proteomes" id="UP001164746"/>
    </source>
</evidence>
<dbReference type="PROSITE" id="PS50923">
    <property type="entry name" value="SUSHI"/>
    <property type="match status" value="3"/>
</dbReference>
<dbReference type="Gene3D" id="3.90.190.10">
    <property type="entry name" value="Protein tyrosine phosphatase superfamily"/>
    <property type="match status" value="3"/>
</dbReference>
<dbReference type="InterPro" id="IPR000387">
    <property type="entry name" value="Tyr_Pase_dom"/>
</dbReference>
<feature type="transmembrane region" description="Helical" evidence="7">
    <location>
        <begin position="410"/>
        <end position="434"/>
    </location>
</feature>
<protein>
    <recommendedName>
        <fullName evidence="2">protein-tyrosine-phosphatase</fullName>
        <ecNumber evidence="2">3.1.3.48</ecNumber>
    </recommendedName>
</protein>
<evidence type="ECO:0000256" key="4">
    <source>
        <dbReference type="ARBA" id="ARBA00022912"/>
    </source>
</evidence>
<sequence length="1010" mass="114162">MTNYQGFKTVFADNETHLSQCTEYHERKDTPLVCKDIIDVALEPPVQADLVRLKLKSNVTLCEVEIIAVVCKLPNVPNGGTHGEANTLPGSSLTLKCNAGYFTKSLTSMCTAHGTWDPQPRCTKACTVPPFLNGKYTYANSEALITGSVVRLLVDSAINPQCDGGYYLQTNKSRSCLANDKWSGEHSKCIPITCKMNENGDLSGATPLCEIGRCNSFGPLSNGTLRYENNTLTSKKAFDYKTSVFNLSVCDNGFELRGSAERTCLENGTWSGITPICEKIRCTNQTILTDLFQQIRKELLFGDEFIANYNSEHFHLVNGSLNVFCAADGSLRWATQQPFLASICKVQKNGHFRAKTRECLLDDKCEVGKTITFECKEDYQMMRTNSTCLPNHTWSSEPICTPLSQPTPNGAIIVGSAAVGVAVIAIVIAVLLFLHRRKLRQSKTKTRYEKADEPKEELNVYAEYSETHNTDRKKVEDSAECAHASNTIAVGKDEYAANPSDQSYYSFKSSNTMPVTAIKVDDLYDVVLGSEHGVTMKKQFQDFPKGLKDDYSAAIQIQNKPKNRYKHIYPYDDTRVILPTDERHSDYINASFIHGYNKTRAFIASQGPTDEMLVDFWRMAWHLGCGKIVMLTNLEEEKKMKCVQYWPDDECKEYEDFLITNRGTEYFSDFIIRKLSIQKSFFKSFHTYGEERKLIHFHFTAWQDKSVPTYASSLVHFRHKVETAIVKENGPVIVHCSTGVGRTGTFIALNVLSEQAATEGYVDPVGCVSNLRKQRVDMVQTAEQYIFLHLALLETLMLSTSALPSSRFLEAYDELLAFDKTQRTREIDVEFSRMKKMSPVIDECQYVSAKELRNRNKNRYSNILPAAEQMPYLTPSGKRSEPEYVNAVFLPTRKIQQIQFEGWPDVSALPSSPKDVLNLYDAVQYWQHQSGNNPVLVHCMNGADRSGLFCVASAVLERLKIEQDVAISQVIKEMRNYREQIIPSVDQFQFVHEVVKEYILLNETYSNFTN</sequence>
<dbReference type="InterPro" id="IPR029021">
    <property type="entry name" value="Prot-tyrosine_phosphatase-like"/>
</dbReference>
<dbReference type="Pfam" id="PF00102">
    <property type="entry name" value="Y_phosphatase"/>
    <property type="match status" value="2"/>
</dbReference>
<evidence type="ECO:0000259" key="9">
    <source>
        <dbReference type="PROSITE" id="PS50056"/>
    </source>
</evidence>
<dbReference type="SUPFAM" id="SSF52799">
    <property type="entry name" value="(Phosphotyrosine protein) phosphatases II"/>
    <property type="match status" value="2"/>
</dbReference>
<dbReference type="SMART" id="SM00032">
    <property type="entry name" value="CCP"/>
    <property type="match status" value="4"/>
</dbReference>
<keyword evidence="3" id="KW-0378">Hydrolase</keyword>
<dbReference type="SMART" id="SM00194">
    <property type="entry name" value="PTPc"/>
    <property type="match status" value="2"/>
</dbReference>
<feature type="domain" description="Sushi" evidence="10">
    <location>
        <begin position="69"/>
        <end position="124"/>
    </location>
</feature>
<dbReference type="PROSITE" id="PS50055">
    <property type="entry name" value="TYR_PHOSPHATASE_PTP"/>
    <property type="match status" value="2"/>
</dbReference>
<dbReference type="InterPro" id="IPR003595">
    <property type="entry name" value="Tyr_Pase_cat"/>
</dbReference>
<evidence type="ECO:0000256" key="6">
    <source>
        <dbReference type="PROSITE-ProRule" id="PRU00302"/>
    </source>
</evidence>
<feature type="disulfide bond" evidence="6">
    <location>
        <begin position="250"/>
        <end position="277"/>
    </location>
</feature>
<comment type="caution">
    <text evidence="6">Lacks conserved residue(s) required for the propagation of feature annotation.</text>
</comment>
<dbReference type="InterPro" id="IPR000436">
    <property type="entry name" value="Sushi_SCR_CCP_dom"/>
</dbReference>